<evidence type="ECO:0000313" key="3">
    <source>
        <dbReference type="Proteomes" id="UP000754495"/>
    </source>
</evidence>
<protein>
    <recommendedName>
        <fullName evidence="4">Holin</fullName>
    </recommendedName>
</protein>
<keyword evidence="3" id="KW-1185">Reference proteome</keyword>
<feature type="transmembrane region" description="Helical" evidence="1">
    <location>
        <begin position="36"/>
        <end position="53"/>
    </location>
</feature>
<keyword evidence="1" id="KW-0812">Transmembrane</keyword>
<name>A0ABX0SXI7_9PSEU</name>
<evidence type="ECO:0000256" key="1">
    <source>
        <dbReference type="SAM" id="Phobius"/>
    </source>
</evidence>
<evidence type="ECO:0000313" key="2">
    <source>
        <dbReference type="EMBL" id="NIH81679.1"/>
    </source>
</evidence>
<comment type="caution">
    <text evidence="2">The sequence shown here is derived from an EMBL/GenBank/DDBJ whole genome shotgun (WGS) entry which is preliminary data.</text>
</comment>
<sequence>MNLGNAAKAIVAAVGGLCTALAPIVADNVIGAGELPAALSALVAAGATIYGVWRVPNKHIE</sequence>
<dbReference type="EMBL" id="JAANOU010000001">
    <property type="protein sequence ID" value="NIH81679.1"/>
    <property type="molecule type" value="Genomic_DNA"/>
</dbReference>
<evidence type="ECO:0008006" key="4">
    <source>
        <dbReference type="Google" id="ProtNLM"/>
    </source>
</evidence>
<organism evidence="2 3">
    <name type="scientific">Amycolatopsis viridis</name>
    <dbReference type="NCBI Taxonomy" id="185678"/>
    <lineage>
        <taxon>Bacteria</taxon>
        <taxon>Bacillati</taxon>
        <taxon>Actinomycetota</taxon>
        <taxon>Actinomycetes</taxon>
        <taxon>Pseudonocardiales</taxon>
        <taxon>Pseudonocardiaceae</taxon>
        <taxon>Amycolatopsis</taxon>
    </lineage>
</organism>
<accession>A0ABX0SXI7</accession>
<reference evidence="2 3" key="1">
    <citation type="submission" date="2020-03" db="EMBL/GenBank/DDBJ databases">
        <title>Sequencing the genomes of 1000 actinobacteria strains.</title>
        <authorList>
            <person name="Klenk H.-P."/>
        </authorList>
    </citation>
    <scope>NUCLEOTIDE SEQUENCE [LARGE SCALE GENOMIC DNA]</scope>
    <source>
        <strain evidence="2 3">DSM 45668</strain>
    </source>
</reference>
<keyword evidence="1" id="KW-0472">Membrane</keyword>
<proteinExistence type="predicted"/>
<keyword evidence="1" id="KW-1133">Transmembrane helix</keyword>
<gene>
    <name evidence="2" type="ORF">FHX46_004209</name>
</gene>
<dbReference type="Proteomes" id="UP000754495">
    <property type="component" value="Unassembled WGS sequence"/>
</dbReference>
<dbReference type="RefSeq" id="WP_167117772.1">
    <property type="nucleotide sequence ID" value="NZ_JAANOU010000001.1"/>
</dbReference>